<comment type="caution">
    <text evidence="2">The sequence shown here is derived from an EMBL/GenBank/DDBJ whole genome shotgun (WGS) entry which is preliminary data.</text>
</comment>
<evidence type="ECO:0000313" key="3">
    <source>
        <dbReference type="Proteomes" id="UP001148838"/>
    </source>
</evidence>
<feature type="region of interest" description="Disordered" evidence="1">
    <location>
        <begin position="1"/>
        <end position="25"/>
    </location>
</feature>
<accession>A0ABQ8TRI0</accession>
<organism evidence="2 3">
    <name type="scientific">Periplaneta americana</name>
    <name type="common">American cockroach</name>
    <name type="synonym">Blatta americana</name>
    <dbReference type="NCBI Taxonomy" id="6978"/>
    <lineage>
        <taxon>Eukaryota</taxon>
        <taxon>Metazoa</taxon>
        <taxon>Ecdysozoa</taxon>
        <taxon>Arthropoda</taxon>
        <taxon>Hexapoda</taxon>
        <taxon>Insecta</taxon>
        <taxon>Pterygota</taxon>
        <taxon>Neoptera</taxon>
        <taxon>Polyneoptera</taxon>
        <taxon>Dictyoptera</taxon>
        <taxon>Blattodea</taxon>
        <taxon>Blattoidea</taxon>
        <taxon>Blattidae</taxon>
        <taxon>Blattinae</taxon>
        <taxon>Periplaneta</taxon>
    </lineage>
</organism>
<gene>
    <name evidence="2" type="ORF">ANN_10474</name>
</gene>
<keyword evidence="3" id="KW-1185">Reference proteome</keyword>
<name>A0ABQ8TRI0_PERAM</name>
<protein>
    <submittedName>
        <fullName evidence="2">Uncharacterized protein</fullName>
    </submittedName>
</protein>
<evidence type="ECO:0000256" key="1">
    <source>
        <dbReference type="SAM" id="MobiDB-lite"/>
    </source>
</evidence>
<sequence length="198" mass="21948">MKSEEPSSTSSSSSSSSTSSSSSSSSLISCAGLNDTCNMMLSTNIPLKKLSDPHFKVFLQKFSRYKNCLSDRRRRFSFENISSFTATLVIASMMTRTEPCKSRAVASWSKASCLLLALRHSLHYTYTNTLKHTLTPVYDITPHGYTSCTAWPAEVECNLKTGHSPAIYPLYAKPVSPKKIDLKVSRKTAQNFIRLPSL</sequence>
<feature type="compositionally biased region" description="Low complexity" evidence="1">
    <location>
        <begin position="7"/>
        <end position="25"/>
    </location>
</feature>
<evidence type="ECO:0000313" key="2">
    <source>
        <dbReference type="EMBL" id="KAJ4448458.1"/>
    </source>
</evidence>
<dbReference type="EMBL" id="JAJSOF020000005">
    <property type="protein sequence ID" value="KAJ4448458.1"/>
    <property type="molecule type" value="Genomic_DNA"/>
</dbReference>
<dbReference type="PROSITE" id="PS51257">
    <property type="entry name" value="PROKAR_LIPOPROTEIN"/>
    <property type="match status" value="1"/>
</dbReference>
<reference evidence="2 3" key="1">
    <citation type="journal article" date="2022" name="Allergy">
        <title>Genome assembly and annotation of Periplaneta americana reveal a comprehensive cockroach allergen profile.</title>
        <authorList>
            <person name="Wang L."/>
            <person name="Xiong Q."/>
            <person name="Saelim N."/>
            <person name="Wang L."/>
            <person name="Nong W."/>
            <person name="Wan A.T."/>
            <person name="Shi M."/>
            <person name="Liu X."/>
            <person name="Cao Q."/>
            <person name="Hui J.H.L."/>
            <person name="Sookrung N."/>
            <person name="Leung T.F."/>
            <person name="Tungtrongchitr A."/>
            <person name="Tsui S.K.W."/>
        </authorList>
    </citation>
    <scope>NUCLEOTIDE SEQUENCE [LARGE SCALE GENOMIC DNA]</scope>
    <source>
        <strain evidence="2">PWHHKU_190912</strain>
    </source>
</reference>
<proteinExistence type="predicted"/>
<dbReference type="Proteomes" id="UP001148838">
    <property type="component" value="Unassembled WGS sequence"/>
</dbReference>